<feature type="compositionally biased region" description="Basic and acidic residues" evidence="2">
    <location>
        <begin position="1136"/>
        <end position="1145"/>
    </location>
</feature>
<name>A0A1A8ZIC1_PLAOA</name>
<feature type="region of interest" description="Disordered" evidence="2">
    <location>
        <begin position="340"/>
        <end position="371"/>
    </location>
</feature>
<dbReference type="EMBL" id="FLRE01000168">
    <property type="protein sequence ID" value="SBT43624.1"/>
    <property type="molecule type" value="Genomic_DNA"/>
</dbReference>
<feature type="compositionally biased region" description="Basic and acidic residues" evidence="2">
    <location>
        <begin position="1375"/>
        <end position="1390"/>
    </location>
</feature>
<organism evidence="3 4">
    <name type="scientific">Plasmodium ovale wallikeri</name>
    <dbReference type="NCBI Taxonomy" id="864142"/>
    <lineage>
        <taxon>Eukaryota</taxon>
        <taxon>Sar</taxon>
        <taxon>Alveolata</taxon>
        <taxon>Apicomplexa</taxon>
        <taxon>Aconoidasida</taxon>
        <taxon>Haemosporida</taxon>
        <taxon>Plasmodiidae</taxon>
        <taxon>Plasmodium</taxon>
        <taxon>Plasmodium (Plasmodium)</taxon>
    </lineage>
</organism>
<accession>A0A1A8ZIC1</accession>
<evidence type="ECO:0000256" key="1">
    <source>
        <dbReference type="SAM" id="Coils"/>
    </source>
</evidence>
<protein>
    <submittedName>
        <fullName evidence="3">Calponin homology domain-containing protein, putative</fullName>
    </submittedName>
</protein>
<feature type="region of interest" description="Disordered" evidence="2">
    <location>
        <begin position="1510"/>
        <end position="1543"/>
    </location>
</feature>
<dbReference type="Proteomes" id="UP000078550">
    <property type="component" value="Unassembled WGS sequence"/>
</dbReference>
<feature type="region of interest" description="Disordered" evidence="2">
    <location>
        <begin position="1375"/>
        <end position="1407"/>
    </location>
</feature>
<feature type="region of interest" description="Disordered" evidence="2">
    <location>
        <begin position="1106"/>
        <end position="1145"/>
    </location>
</feature>
<feature type="region of interest" description="Disordered" evidence="2">
    <location>
        <begin position="1440"/>
        <end position="1470"/>
    </location>
</feature>
<keyword evidence="1" id="KW-0175">Coiled coil</keyword>
<dbReference type="Gene3D" id="1.10.418.10">
    <property type="entry name" value="Calponin-like domain"/>
    <property type="match status" value="1"/>
</dbReference>
<dbReference type="PANTHER" id="PTHR42180">
    <property type="entry name" value="HOMOLOGY DOMAIN-CONTAINING PROTEIN,PUTATIVE-RELATED"/>
    <property type="match status" value="1"/>
</dbReference>
<evidence type="ECO:0000313" key="4">
    <source>
        <dbReference type="Proteomes" id="UP000078550"/>
    </source>
</evidence>
<dbReference type="InterPro" id="IPR036872">
    <property type="entry name" value="CH_dom_sf"/>
</dbReference>
<proteinExistence type="predicted"/>
<evidence type="ECO:0000313" key="3">
    <source>
        <dbReference type="EMBL" id="SBT43624.1"/>
    </source>
</evidence>
<feature type="coiled-coil region" evidence="1">
    <location>
        <begin position="1239"/>
        <end position="1305"/>
    </location>
</feature>
<dbReference type="SUPFAM" id="SSF47576">
    <property type="entry name" value="Calponin-homology domain, CH-domain"/>
    <property type="match status" value="1"/>
</dbReference>
<dbReference type="PANTHER" id="PTHR42180:SF4">
    <property type="entry name" value="CALPONIN-HOMOLOGY (CH) DOMAIN-CONTAINING PROTEIN"/>
    <property type="match status" value="1"/>
</dbReference>
<reference evidence="4" key="1">
    <citation type="submission" date="2016-05" db="EMBL/GenBank/DDBJ databases">
        <authorList>
            <person name="Naeem Raeece"/>
        </authorList>
    </citation>
    <scope>NUCLEOTIDE SEQUENCE [LARGE SCALE GENOMIC DNA]</scope>
</reference>
<gene>
    <name evidence="3" type="ORF">POVWA2_046250</name>
</gene>
<feature type="coiled-coil region" evidence="1">
    <location>
        <begin position="1620"/>
        <end position="1675"/>
    </location>
</feature>
<sequence>MQGEGRIGERELVEWVEKLLKRKNFHFRTLKDGDVYLQLFGHIWPQVMKKYVGSLCLNPRNDTNRGKNWKVIREVLTCVNIDKSFVNFEKIINGNFMHCYESLIVLYFLHSLVKNHECDFVLAYQVNSKLTAFMSSEKPLICLAKAGSVQLPERGLQKMNPPSVDENIFLSTYKKGVNISDTKGSSCEILPSIGKSCPNEKSQTYSFIRDCSVKGVRDTINAAVVEGAAAVEGAAVVEDEAAAVREKFKKGSNCWTFEGRREPLLQWVKQADINSEFAYTEEEYRIASFSNTSTRRNYNASGNSSHMCNHLNNDKLSEEKNTHAGVNKCGYDEWESRSIRGQDNRAEEENLNRAEAENLNRAEAENLNRAEAENLNRAEAENLNRAEEENLNHAKEVNHYHMNSEGNFENENKDTPYNLSDICTPPQSNFFKYLNANKGESISRQSAPRVSKRENVTLPNLNLPKFANLCNDTYRGMCGNAGNHVRNVACQTNADAILHLMLNDTNVSNLEVIWKGESQKIKGESFVFFLKTQIEMYKKELHMKENELQLVQKVKQKEISSMKKSHFSEIINIRETYEAKIAHLKHQHLENITKVRKNFEEKLGHLEEDLLLDLDVLTCENENVNYSTKTEKETKLSMQREKCHVEDNHVEIFPSHRKHFHEGNKSEAGDTMGRKNYNNDIPKKEYFLNFDCTSREDHAMKASMEHLASVVGKTEFFPRRSDFLVHNNDYRVHTTNQCMRNNVDASLEKIKHVMREKNKEHELNNEYIKNELLHIKSLLCKIHLRKEKEENEKKRNNEMFYEILECMNRFNDDTNRCEVLEKDSICIEKVKKEIYTIIGRKQCESLMNEDVKNMLDENVLTRLVVHLVYFLRIERVRGALVNVKKERNIFIKNYIRNKHGIDESPTNKHISEKTYTKEMHIDETASMSSEMPSSEITIYEKTMEAHEKIKSLETKNKKLQCMNEYYKKKLEHLEIWRTALDHFTGKTPSNGGEDITNKDNNVNGNMSYLGNNIHVPLSEIREGIKTGIENHSLSHHSITWFPQLFLRTHEEENERDAELMFLLKKLGRNTPHQHLSAYDSVHTLKGVDTLDDLNLFQNDSHSSRCIVSESLSSPRPSSPPSKTHNNDSSNYGEDANCERKDKTREKNHQSYIYRCNYNSDRNSPASGQSGHGETNNRLCARNCNEFRSNDFQGELKKKLTYIFWQIVGDIYKYRNAIQQACDYINNLNNVLEIAISKNAQKVKEEKKEIENDCTSKENMYMSEKYKLRKIIGKTKLHMDVYKDQYNDLKEEYEREKKNIIILTNACYENESTKYKHTIMKFKKLENNFRICKAREKKWNKLVKLLTMEIRNPSNDNQEKIKNVWLEIVATKWPDCKQAGEPKDERARASDGDGDADGSGDGSGDSTSYLNQDMAHFASLMEQFSEKRSPSGCVLPMQRAGYKGGNENLGGKKSEAKNETPNGEINHGGEESVSAHVSAGRISAMNYYKDNFSMFLDNIISNTALQLRSSSSEAENVETDPGSAFSDSGMSEEWNPQPVSPRQAIQNGENERCVKMDGVTNTERDRNCGKRDSTHSSDVRGSRVERGFLAERGFLVERGKNWVESLSGMARESCVMFQKILNIKEDEIREKRKKISYLEEEIRELKKENMKKQNKYQCLEEQHEYLKKKLNCLKINVENLNAHIFSLNRDKIFLESRQLTKLQELNMVILNYKAVVTSIRMHIKKNSSVLHLLDTLPQEDEKRILHLVNAGEKDNIGMKFSRDMREKDVDTPQWKHPLHGALKREERAGDSQVLASFSNLRSSALNDINKSKPDFCLGQLINDIEGDLAGGVLQ</sequence>
<evidence type="ECO:0000256" key="2">
    <source>
        <dbReference type="SAM" id="MobiDB-lite"/>
    </source>
</evidence>
<feature type="compositionally biased region" description="Polar residues" evidence="2">
    <location>
        <begin position="1122"/>
        <end position="1131"/>
    </location>
</feature>